<keyword evidence="2 4" id="KW-0808">Transferase</keyword>
<evidence type="ECO:0000256" key="3">
    <source>
        <dbReference type="ARBA" id="ARBA00023315"/>
    </source>
</evidence>
<keyword evidence="5" id="KW-0812">Transmembrane</keyword>
<evidence type="ECO:0000259" key="6">
    <source>
        <dbReference type="SMART" id="SM00563"/>
    </source>
</evidence>
<evidence type="ECO:0000313" key="8">
    <source>
        <dbReference type="Proteomes" id="UP000245207"/>
    </source>
</evidence>
<dbReference type="NCBIfam" id="TIGR00530">
    <property type="entry name" value="AGP_acyltrn"/>
    <property type="match status" value="2"/>
</dbReference>
<proteinExistence type="inferred from homology"/>
<dbReference type="OrthoDB" id="417078at2759"/>
<feature type="transmembrane region" description="Helical" evidence="5">
    <location>
        <begin position="227"/>
        <end position="245"/>
    </location>
</feature>
<evidence type="ECO:0000256" key="1">
    <source>
        <dbReference type="ARBA" id="ARBA00008655"/>
    </source>
</evidence>
<comment type="domain">
    <text evidence="4">The HXXXXD motif is essential for acyltransferase activity and may constitute the binding site for the phosphate moiety of the glycerol-3-phosphate.</text>
</comment>
<dbReference type="Pfam" id="PF01553">
    <property type="entry name" value="Acyltransferase"/>
    <property type="match status" value="2"/>
</dbReference>
<evidence type="ECO:0000256" key="5">
    <source>
        <dbReference type="SAM" id="Phobius"/>
    </source>
</evidence>
<keyword evidence="4" id="KW-0594">Phospholipid biosynthesis</keyword>
<keyword evidence="3 4" id="KW-0012">Acyltransferase</keyword>
<accession>A0A2U1QGX6</accession>
<keyword evidence="4" id="KW-0444">Lipid biosynthesis</keyword>
<keyword evidence="4" id="KW-1208">Phospholipid metabolism</keyword>
<dbReference type="CDD" id="cd07989">
    <property type="entry name" value="LPLAT_AGPAT-like"/>
    <property type="match status" value="2"/>
</dbReference>
<dbReference type="PANTHER" id="PTHR10434">
    <property type="entry name" value="1-ACYL-SN-GLYCEROL-3-PHOSPHATE ACYLTRANSFERASE"/>
    <property type="match status" value="1"/>
</dbReference>
<keyword evidence="5" id="KW-1133">Transmembrane helix</keyword>
<keyword evidence="4" id="KW-0443">Lipid metabolism</keyword>
<comment type="similarity">
    <text evidence="1 4">Belongs to the 1-acyl-sn-glycerol-3-phosphate acyltransferase family.</text>
</comment>
<sequence length="664" mass="74624">MLYKCIIVESVIYLLLCDMLSLSFISTFLFMTSALKGLYCSPFKDLIRKQSQHNGIPNRVIFSKRRYSCISQCFFNPQKRFISTCDPYKWPNQDKNRSVVVRSEIAGTGSHGASYQLSGFQFGSKIRGICFYTVTSFTAIFLFLFMLVGHPFVLLRDRIQRNFHNLVAKIWASMTIALFYKLKIEGTENLPPKNSPAVYVSNHQSFLDIYTLLTLGRNFKFVSKTSIFLYPVIGWAMFLMGTIPLERMDRKSQLQTLKRCMELVKNGGSVFFFPEGTRSRDGRLGAFKKGAFSIAAKTGVPVVPITLVGTGKIMPTGMEGSLNPGMVKVVIHQPIKGDDADILCTEARNVIADELSRQDGVPNRVIYSKRRYPCISQCFFNPQKRFISTCDPYKWPNQDKNRSVVVRSEIAGTGSHGASYQLSGFQFGSKIRGICFYTVTSFTAIFLFLFMLVGHPFVLLRDRIQRNFHNLVAKIWASMTIALFYKLKIEGSENLPPKNSPAVYVSNHQSFLDIYTLLTLGRNFKFVSKTSIFLYPVVGWAMFLMGTIPLERMDRKSQLQTLKRCMELVKNGGSVFFFPEGTRSRDGRLGAFKKGAFSIAAKTGVPVVPITLIGTGKIMPTGMEGSLNPGMVKVVIHQPIKGDDADVLCTEARNVIADELSRQG</sequence>
<dbReference type="GO" id="GO:0003841">
    <property type="term" value="F:1-acylglycerol-3-phosphate O-acyltransferase activity"/>
    <property type="evidence" value="ECO:0007669"/>
    <property type="project" value="UniProtKB-UniRule"/>
</dbReference>
<keyword evidence="8" id="KW-1185">Reference proteome</keyword>
<feature type="transmembrane region" description="Helical" evidence="5">
    <location>
        <begin position="12"/>
        <end position="39"/>
    </location>
</feature>
<dbReference type="GO" id="GO:0006654">
    <property type="term" value="P:phosphatidic acid biosynthetic process"/>
    <property type="evidence" value="ECO:0007669"/>
    <property type="project" value="TreeGrafter"/>
</dbReference>
<dbReference type="STRING" id="35608.A0A2U1QGX6"/>
<name>A0A2U1QGX6_ARTAN</name>
<feature type="transmembrane region" description="Helical" evidence="5">
    <location>
        <begin position="129"/>
        <end position="150"/>
    </location>
</feature>
<keyword evidence="5" id="KW-0472">Membrane</keyword>
<evidence type="ECO:0000256" key="4">
    <source>
        <dbReference type="RuleBase" id="RU361267"/>
    </source>
</evidence>
<comment type="caution">
    <text evidence="7">The sequence shown here is derived from an EMBL/GenBank/DDBJ whole genome shotgun (WGS) entry which is preliminary data.</text>
</comment>
<dbReference type="PANTHER" id="PTHR10434:SF60">
    <property type="entry name" value="1-ACYL-SN-GLYCEROL-3-PHOSPHATE ACYLTRANSFERASE LPAT1, CHLOROPLASTIC"/>
    <property type="match status" value="1"/>
</dbReference>
<gene>
    <name evidence="7" type="ORF">CTI12_AA032030</name>
</gene>
<dbReference type="GO" id="GO:0016020">
    <property type="term" value="C:membrane"/>
    <property type="evidence" value="ECO:0007669"/>
    <property type="project" value="InterPro"/>
</dbReference>
<feature type="transmembrane region" description="Helical" evidence="5">
    <location>
        <begin position="436"/>
        <end position="459"/>
    </location>
</feature>
<dbReference type="InterPro" id="IPR004552">
    <property type="entry name" value="AGP_acyltrans"/>
</dbReference>
<protein>
    <recommendedName>
        <fullName evidence="4">1-acyl-sn-glycerol-3-phosphate acyltransferase</fullName>
        <ecNumber evidence="4">2.3.1.51</ecNumber>
    </recommendedName>
</protein>
<feature type="transmembrane region" description="Helical" evidence="5">
    <location>
        <begin position="532"/>
        <end position="550"/>
    </location>
</feature>
<dbReference type="Proteomes" id="UP000245207">
    <property type="component" value="Unassembled WGS sequence"/>
</dbReference>
<feature type="domain" description="Phospholipid/glycerol acyltransferase" evidence="6">
    <location>
        <begin position="502"/>
        <end position="615"/>
    </location>
</feature>
<dbReference type="SMART" id="SM00563">
    <property type="entry name" value="PlsC"/>
    <property type="match status" value="2"/>
</dbReference>
<comment type="catalytic activity">
    <reaction evidence="4">
        <text>a 1-acyl-sn-glycero-3-phosphate + an acyl-CoA = a 1,2-diacyl-sn-glycero-3-phosphate + CoA</text>
        <dbReference type="Rhea" id="RHEA:19709"/>
        <dbReference type="ChEBI" id="CHEBI:57287"/>
        <dbReference type="ChEBI" id="CHEBI:57970"/>
        <dbReference type="ChEBI" id="CHEBI:58342"/>
        <dbReference type="ChEBI" id="CHEBI:58608"/>
        <dbReference type="EC" id="2.3.1.51"/>
    </reaction>
</comment>
<dbReference type="SUPFAM" id="SSF69593">
    <property type="entry name" value="Glycerol-3-phosphate (1)-acyltransferase"/>
    <property type="match status" value="2"/>
</dbReference>
<dbReference type="EC" id="2.3.1.51" evidence="4"/>
<organism evidence="7 8">
    <name type="scientific">Artemisia annua</name>
    <name type="common">Sweet wormwood</name>
    <dbReference type="NCBI Taxonomy" id="35608"/>
    <lineage>
        <taxon>Eukaryota</taxon>
        <taxon>Viridiplantae</taxon>
        <taxon>Streptophyta</taxon>
        <taxon>Embryophyta</taxon>
        <taxon>Tracheophyta</taxon>
        <taxon>Spermatophyta</taxon>
        <taxon>Magnoliopsida</taxon>
        <taxon>eudicotyledons</taxon>
        <taxon>Gunneridae</taxon>
        <taxon>Pentapetalae</taxon>
        <taxon>asterids</taxon>
        <taxon>campanulids</taxon>
        <taxon>Asterales</taxon>
        <taxon>Asteraceae</taxon>
        <taxon>Asteroideae</taxon>
        <taxon>Anthemideae</taxon>
        <taxon>Artemisiinae</taxon>
        <taxon>Artemisia</taxon>
    </lineage>
</organism>
<dbReference type="AlphaFoldDB" id="A0A2U1QGX6"/>
<feature type="domain" description="Phospholipid/glycerol acyltransferase" evidence="6">
    <location>
        <begin position="197"/>
        <end position="310"/>
    </location>
</feature>
<dbReference type="EMBL" id="PKPP01000138">
    <property type="protein sequence ID" value="PWA97217.1"/>
    <property type="molecule type" value="Genomic_DNA"/>
</dbReference>
<evidence type="ECO:0000313" key="7">
    <source>
        <dbReference type="EMBL" id="PWA97217.1"/>
    </source>
</evidence>
<evidence type="ECO:0000256" key="2">
    <source>
        <dbReference type="ARBA" id="ARBA00022679"/>
    </source>
</evidence>
<dbReference type="InterPro" id="IPR002123">
    <property type="entry name" value="Plipid/glycerol_acylTrfase"/>
</dbReference>
<reference evidence="7 8" key="1">
    <citation type="journal article" date="2018" name="Mol. Plant">
        <title>The genome of Artemisia annua provides insight into the evolution of Asteraceae family and artemisinin biosynthesis.</title>
        <authorList>
            <person name="Shen Q."/>
            <person name="Zhang L."/>
            <person name="Liao Z."/>
            <person name="Wang S."/>
            <person name="Yan T."/>
            <person name="Shi P."/>
            <person name="Liu M."/>
            <person name="Fu X."/>
            <person name="Pan Q."/>
            <person name="Wang Y."/>
            <person name="Lv Z."/>
            <person name="Lu X."/>
            <person name="Zhang F."/>
            <person name="Jiang W."/>
            <person name="Ma Y."/>
            <person name="Chen M."/>
            <person name="Hao X."/>
            <person name="Li L."/>
            <person name="Tang Y."/>
            <person name="Lv G."/>
            <person name="Zhou Y."/>
            <person name="Sun X."/>
            <person name="Brodelius P.E."/>
            <person name="Rose J.K.C."/>
            <person name="Tang K."/>
        </authorList>
    </citation>
    <scope>NUCLEOTIDE SEQUENCE [LARGE SCALE GENOMIC DNA]</scope>
    <source>
        <strain evidence="8">cv. Huhao1</strain>
        <tissue evidence="7">Leaf</tissue>
    </source>
</reference>